<comment type="subcellular location">
    <subcellularLocation>
        <location evidence="1">Nucleus</location>
    </subcellularLocation>
</comment>
<protein>
    <recommendedName>
        <fullName evidence="5">Paired domain-containing protein</fullName>
    </recommendedName>
</protein>
<dbReference type="GO" id="GO:0005634">
    <property type="term" value="C:nucleus"/>
    <property type="evidence" value="ECO:0007669"/>
    <property type="project" value="UniProtKB-SubCell"/>
</dbReference>
<name>A0A182HP90_ANOAR</name>
<reference evidence="3" key="1">
    <citation type="submission" date="2022-08" db="UniProtKB">
        <authorList>
            <consortium name="EnsemblMetazoa"/>
        </authorList>
    </citation>
    <scope>IDENTIFICATION</scope>
    <source>
        <strain evidence="3">Dongola</strain>
    </source>
</reference>
<dbReference type="SUPFAM" id="SSF46689">
    <property type="entry name" value="Homeodomain-like"/>
    <property type="match status" value="1"/>
</dbReference>
<dbReference type="AlphaFoldDB" id="A0A182HP90"/>
<feature type="region of interest" description="Disordered" evidence="2">
    <location>
        <begin position="1"/>
        <end position="34"/>
    </location>
</feature>
<feature type="compositionally biased region" description="Polar residues" evidence="2">
    <location>
        <begin position="238"/>
        <end position="247"/>
    </location>
</feature>
<organism evidence="3 4">
    <name type="scientific">Anopheles arabiensis</name>
    <name type="common">Mosquito</name>
    <dbReference type="NCBI Taxonomy" id="7173"/>
    <lineage>
        <taxon>Eukaryota</taxon>
        <taxon>Metazoa</taxon>
        <taxon>Ecdysozoa</taxon>
        <taxon>Arthropoda</taxon>
        <taxon>Hexapoda</taxon>
        <taxon>Insecta</taxon>
        <taxon>Pterygota</taxon>
        <taxon>Neoptera</taxon>
        <taxon>Endopterygota</taxon>
        <taxon>Diptera</taxon>
        <taxon>Nematocera</taxon>
        <taxon>Culicoidea</taxon>
        <taxon>Culicidae</taxon>
        <taxon>Anophelinae</taxon>
        <taxon>Anopheles</taxon>
    </lineage>
</organism>
<evidence type="ECO:0000313" key="3">
    <source>
        <dbReference type="EnsemblMetazoa" id="AARA003079-PA"/>
    </source>
</evidence>
<dbReference type="InterPro" id="IPR009057">
    <property type="entry name" value="Homeodomain-like_sf"/>
</dbReference>
<dbReference type="InterPro" id="IPR036388">
    <property type="entry name" value="WH-like_DNA-bd_sf"/>
</dbReference>
<dbReference type="EnsemblMetazoa" id="AARA003079-RA">
    <property type="protein sequence ID" value="AARA003079-PA"/>
    <property type="gene ID" value="AARA003079"/>
</dbReference>
<proteinExistence type="predicted"/>
<evidence type="ECO:0008006" key="5">
    <source>
        <dbReference type="Google" id="ProtNLM"/>
    </source>
</evidence>
<keyword evidence="4" id="KW-1185">Reference proteome</keyword>
<dbReference type="Gene3D" id="1.10.10.10">
    <property type="entry name" value="Winged helix-like DNA-binding domain superfamily/Winged helix DNA-binding domain"/>
    <property type="match status" value="1"/>
</dbReference>
<feature type="compositionally biased region" description="Polar residues" evidence="2">
    <location>
        <begin position="289"/>
        <end position="298"/>
    </location>
</feature>
<evidence type="ECO:0000256" key="1">
    <source>
        <dbReference type="ARBA" id="ARBA00004123"/>
    </source>
</evidence>
<dbReference type="VEuPathDB" id="VectorBase:AARA21_003357"/>
<accession>A0A182HP90</accession>
<evidence type="ECO:0000313" key="4">
    <source>
        <dbReference type="Proteomes" id="UP000075840"/>
    </source>
</evidence>
<evidence type="ECO:0000256" key="2">
    <source>
        <dbReference type="SAM" id="MobiDB-lite"/>
    </source>
</evidence>
<sequence length="396" mass="43948">MESCKKQPATAAGSASRSSRGKKTGTTKKQTSDKDRERIVNAYLKGFGAKMISNMLNINIYTVYYILKQYRRTGQVFSAERGGHNAKALSDDVAQSIRQWFEEDSTLRPKQLTQKVLEQYHIRVSPCAVQRELKDLQKKLYKSMQPVSKPNSTIQHKNDSNCNATRKDSLAIKDCLVANESTVFIKQEYGNSSDDDAQLTDHIDIGETQLTYGSGDFKEKFEPSNSAHTGIRRPHGTESGTHHSVTNGATQDYAEYEGEYTEDPLGSSPLHTFPSTTRKKQIQADDSRSVGTNAHTVNNRKPVASNSVARFNINGIKAVVVDGNSVDVPAVGNCTATKNICIHCPCFDKLVSEQKKMLEQFVASQQKIINEMREAQQALVTKLECIEGSLKTKQGE</sequence>
<dbReference type="Proteomes" id="UP000075840">
    <property type="component" value="Unassembled WGS sequence"/>
</dbReference>
<dbReference type="VEuPathDB" id="VectorBase:AARA003079"/>
<feature type="region of interest" description="Disordered" evidence="2">
    <location>
        <begin position="222"/>
        <end position="247"/>
    </location>
</feature>
<dbReference type="EMBL" id="APCN01002930">
    <property type="status" value="NOT_ANNOTATED_CDS"/>
    <property type="molecule type" value="Genomic_DNA"/>
</dbReference>
<feature type="region of interest" description="Disordered" evidence="2">
    <location>
        <begin position="260"/>
        <end position="298"/>
    </location>
</feature>
<feature type="compositionally biased region" description="Low complexity" evidence="2">
    <location>
        <begin position="9"/>
        <end position="18"/>
    </location>
</feature>